<evidence type="ECO:0000256" key="4">
    <source>
        <dbReference type="ARBA" id="ARBA00006171"/>
    </source>
</evidence>
<dbReference type="Gene3D" id="1.10.150.240">
    <property type="entry name" value="Putative phosphatase, domain 2"/>
    <property type="match status" value="1"/>
</dbReference>
<dbReference type="EMBL" id="FQWZ01000001">
    <property type="protein sequence ID" value="SHG46369.1"/>
    <property type="molecule type" value="Genomic_DNA"/>
</dbReference>
<evidence type="ECO:0000313" key="11">
    <source>
        <dbReference type="EMBL" id="SHG46369.1"/>
    </source>
</evidence>
<reference evidence="11 12" key="1">
    <citation type="submission" date="2016-11" db="EMBL/GenBank/DDBJ databases">
        <authorList>
            <person name="Jaros S."/>
            <person name="Januszkiewicz K."/>
            <person name="Wedrychowicz H."/>
        </authorList>
    </citation>
    <scope>NUCLEOTIDE SEQUENCE [LARGE SCALE GENOMIC DNA]</scope>
    <source>
        <strain evidence="11 12">CGMCC 1.7049</strain>
    </source>
</reference>
<dbReference type="STRING" id="490188.SAMN04488068_0305"/>
<gene>
    <name evidence="11" type="ORF">SAMN04488068_0305</name>
</gene>
<dbReference type="InterPro" id="IPR006549">
    <property type="entry name" value="HAD-SF_hydro_IIIA"/>
</dbReference>
<comment type="function">
    <text evidence="10">Specifically catalyzes the dephosphorylation of 2-phosphoglycolate. Is involved in the dissimilation of the intracellular 2-phosphoglycolate formed during the DNA repair of 3'-phosphoglycolate ends, a major class of DNA lesions induced by oxidative stress.</text>
</comment>
<dbReference type="NCBIfam" id="TIGR01549">
    <property type="entry name" value="HAD-SF-IA-v1"/>
    <property type="match status" value="1"/>
</dbReference>
<dbReference type="InterPro" id="IPR023214">
    <property type="entry name" value="HAD_sf"/>
</dbReference>
<dbReference type="SFLD" id="SFLDS00003">
    <property type="entry name" value="Haloacid_Dehalogenase"/>
    <property type="match status" value="1"/>
</dbReference>
<evidence type="ECO:0000256" key="6">
    <source>
        <dbReference type="ARBA" id="ARBA00022723"/>
    </source>
</evidence>
<keyword evidence="12" id="KW-1185">Reference proteome</keyword>
<dbReference type="RefSeq" id="WP_072892981.1">
    <property type="nucleotide sequence ID" value="NZ_FQWZ01000001.1"/>
</dbReference>
<evidence type="ECO:0000256" key="8">
    <source>
        <dbReference type="ARBA" id="ARBA00022842"/>
    </source>
</evidence>
<proteinExistence type="inferred from homology"/>
<dbReference type="InterPro" id="IPR037512">
    <property type="entry name" value="PGPase_prok"/>
</dbReference>
<dbReference type="CDD" id="cd16417">
    <property type="entry name" value="HAD_PGPase"/>
    <property type="match status" value="1"/>
</dbReference>
<protein>
    <recommendedName>
        <fullName evidence="5 10">Phosphoglycolate phosphatase</fullName>
        <shortName evidence="10">PGP</shortName>
        <shortName evidence="10">PGPase</shortName>
        <ecNumber evidence="5 10">3.1.3.18</ecNumber>
    </recommendedName>
</protein>
<evidence type="ECO:0000256" key="2">
    <source>
        <dbReference type="ARBA" id="ARBA00001946"/>
    </source>
</evidence>
<sequence length="231" mass="24810">MQLIIFDLDGTLVDSLPDLVNAVNAMMAEHQRPPVARDVVAPWIGRGSRWLLQQAFAHHGIDSGAPDFDFEAAFARFMVHYANHLIGETVLYPGVAAALAALASQGTRMAVCTNKPERFVAPLLRAMGIEPYFGAVLGGDSLPLRKPDPAPLLHLARHFGVSVGQCLMVGDSRHDVDAARAAGMSVVGVRYGYGGDADFAQSPPDAVFDSLELIPPWLARQGLHLATARLH</sequence>
<keyword evidence="7 10" id="KW-0378">Hydrolase</keyword>
<feature type="active site" description="Nucleophile" evidence="10">
    <location>
        <position position="7"/>
    </location>
</feature>
<feature type="binding site" evidence="10">
    <location>
        <position position="9"/>
    </location>
    <ligand>
        <name>Mg(2+)</name>
        <dbReference type="ChEBI" id="CHEBI:18420"/>
    </ligand>
</feature>
<evidence type="ECO:0000256" key="7">
    <source>
        <dbReference type="ARBA" id="ARBA00022801"/>
    </source>
</evidence>
<dbReference type="Proteomes" id="UP000199758">
    <property type="component" value="Unassembled WGS sequence"/>
</dbReference>
<comment type="catalytic activity">
    <reaction evidence="1 10">
        <text>2-phosphoglycolate + H2O = glycolate + phosphate</text>
        <dbReference type="Rhea" id="RHEA:14369"/>
        <dbReference type="ChEBI" id="CHEBI:15377"/>
        <dbReference type="ChEBI" id="CHEBI:29805"/>
        <dbReference type="ChEBI" id="CHEBI:43474"/>
        <dbReference type="ChEBI" id="CHEBI:58033"/>
        <dbReference type="EC" id="3.1.3.18"/>
    </reaction>
</comment>
<evidence type="ECO:0000256" key="3">
    <source>
        <dbReference type="ARBA" id="ARBA00004818"/>
    </source>
</evidence>
<dbReference type="InterPro" id="IPR050155">
    <property type="entry name" value="HAD-like_hydrolase_sf"/>
</dbReference>
<dbReference type="EC" id="3.1.3.18" evidence="5 10"/>
<evidence type="ECO:0000256" key="10">
    <source>
        <dbReference type="HAMAP-Rule" id="MF_00495"/>
    </source>
</evidence>
<dbReference type="GO" id="GO:0046295">
    <property type="term" value="P:glycolate biosynthetic process"/>
    <property type="evidence" value="ECO:0007669"/>
    <property type="project" value="UniProtKB-UniRule"/>
</dbReference>
<accession>A0A1M5K1J1</accession>
<dbReference type="SUPFAM" id="SSF56784">
    <property type="entry name" value="HAD-like"/>
    <property type="match status" value="1"/>
</dbReference>
<dbReference type="InterPro" id="IPR023198">
    <property type="entry name" value="PGP-like_dom2"/>
</dbReference>
<dbReference type="GO" id="GO:0005829">
    <property type="term" value="C:cytosol"/>
    <property type="evidence" value="ECO:0007669"/>
    <property type="project" value="TreeGrafter"/>
</dbReference>
<comment type="pathway">
    <text evidence="3 10">Organic acid metabolism; glycolate biosynthesis; glycolate from 2-phosphoglycolate: step 1/1.</text>
</comment>
<dbReference type="SFLD" id="SFLDG01129">
    <property type="entry name" value="C1.5:_HAD__Beta-PGM__Phosphata"/>
    <property type="match status" value="1"/>
</dbReference>
<dbReference type="AlphaFoldDB" id="A0A1M5K1J1"/>
<dbReference type="GO" id="GO:0046872">
    <property type="term" value="F:metal ion binding"/>
    <property type="evidence" value="ECO:0007669"/>
    <property type="project" value="UniProtKB-KW"/>
</dbReference>
<evidence type="ECO:0000313" key="12">
    <source>
        <dbReference type="Proteomes" id="UP000199758"/>
    </source>
</evidence>
<dbReference type="FunFam" id="3.40.50.1000:FF:000022">
    <property type="entry name" value="Phosphoglycolate phosphatase"/>
    <property type="match status" value="1"/>
</dbReference>
<dbReference type="NCBIfam" id="TIGR01449">
    <property type="entry name" value="PGP_bact"/>
    <property type="match status" value="1"/>
</dbReference>
<dbReference type="GO" id="GO:0006281">
    <property type="term" value="P:DNA repair"/>
    <property type="evidence" value="ECO:0007669"/>
    <property type="project" value="TreeGrafter"/>
</dbReference>
<dbReference type="Pfam" id="PF00702">
    <property type="entry name" value="Hydrolase"/>
    <property type="match status" value="1"/>
</dbReference>
<evidence type="ECO:0000256" key="9">
    <source>
        <dbReference type="ARBA" id="ARBA00023277"/>
    </source>
</evidence>
<feature type="binding site" evidence="10">
    <location>
        <position position="171"/>
    </location>
    <ligand>
        <name>Mg(2+)</name>
        <dbReference type="ChEBI" id="CHEBI:18420"/>
    </ligand>
</feature>
<keyword evidence="6 10" id="KW-0479">Metal-binding</keyword>
<dbReference type="InterPro" id="IPR036412">
    <property type="entry name" value="HAD-like_sf"/>
</dbReference>
<name>A0A1M5K1J1_9GAMM</name>
<keyword evidence="9 10" id="KW-0119">Carbohydrate metabolism</keyword>
<dbReference type="GO" id="GO:0005975">
    <property type="term" value="P:carbohydrate metabolic process"/>
    <property type="evidence" value="ECO:0007669"/>
    <property type="project" value="InterPro"/>
</dbReference>
<evidence type="ECO:0000256" key="5">
    <source>
        <dbReference type="ARBA" id="ARBA00013078"/>
    </source>
</evidence>
<keyword evidence="8 10" id="KW-0460">Magnesium</keyword>
<comment type="cofactor">
    <cofactor evidence="2 10">
        <name>Mg(2+)</name>
        <dbReference type="ChEBI" id="CHEBI:18420"/>
    </cofactor>
</comment>
<dbReference type="GO" id="GO:0008967">
    <property type="term" value="F:phosphoglycolate phosphatase activity"/>
    <property type="evidence" value="ECO:0007669"/>
    <property type="project" value="UniProtKB-UniRule"/>
</dbReference>
<dbReference type="PRINTS" id="PR00413">
    <property type="entry name" value="HADHALOGNASE"/>
</dbReference>
<dbReference type="NCBIfam" id="NF009695">
    <property type="entry name" value="PRK13222.1-2"/>
    <property type="match status" value="1"/>
</dbReference>
<dbReference type="InterPro" id="IPR006439">
    <property type="entry name" value="HAD-SF_hydro_IA"/>
</dbReference>
<dbReference type="SFLD" id="SFLDG01135">
    <property type="entry name" value="C1.5.6:_HAD__Beta-PGM__Phospha"/>
    <property type="match status" value="1"/>
</dbReference>
<evidence type="ECO:0000256" key="1">
    <source>
        <dbReference type="ARBA" id="ARBA00000830"/>
    </source>
</evidence>
<dbReference type="UniPathway" id="UPA00865">
    <property type="reaction ID" value="UER00834"/>
</dbReference>
<dbReference type="PANTHER" id="PTHR43434:SF1">
    <property type="entry name" value="PHOSPHOGLYCOLATE PHOSPHATASE"/>
    <property type="match status" value="1"/>
</dbReference>
<dbReference type="Gene3D" id="3.40.50.1000">
    <property type="entry name" value="HAD superfamily/HAD-like"/>
    <property type="match status" value="1"/>
</dbReference>
<comment type="similarity">
    <text evidence="4 10">Belongs to the HAD-like hydrolase superfamily. CbbY/CbbZ/Gph/YieH family.</text>
</comment>
<organism evidence="11 12">
    <name type="scientific">Hydrocarboniphaga daqingensis</name>
    <dbReference type="NCBI Taxonomy" id="490188"/>
    <lineage>
        <taxon>Bacteria</taxon>
        <taxon>Pseudomonadati</taxon>
        <taxon>Pseudomonadota</taxon>
        <taxon>Gammaproteobacteria</taxon>
        <taxon>Nevskiales</taxon>
        <taxon>Nevskiaceae</taxon>
        <taxon>Hydrocarboniphaga</taxon>
    </lineage>
</organism>
<dbReference type="NCBIfam" id="TIGR01509">
    <property type="entry name" value="HAD-SF-IA-v3"/>
    <property type="match status" value="1"/>
</dbReference>
<dbReference type="HAMAP" id="MF_00495">
    <property type="entry name" value="GPH_hydrolase_bact"/>
    <property type="match status" value="1"/>
</dbReference>
<dbReference type="PANTHER" id="PTHR43434">
    <property type="entry name" value="PHOSPHOGLYCOLATE PHOSPHATASE"/>
    <property type="match status" value="1"/>
</dbReference>
<dbReference type="OrthoDB" id="9776368at2"/>
<dbReference type="NCBIfam" id="TIGR01662">
    <property type="entry name" value="HAD-SF-IIIA"/>
    <property type="match status" value="1"/>
</dbReference>
<feature type="binding site" evidence="10">
    <location>
        <position position="7"/>
    </location>
    <ligand>
        <name>Mg(2+)</name>
        <dbReference type="ChEBI" id="CHEBI:18420"/>
    </ligand>
</feature>